<dbReference type="AlphaFoldDB" id="A0A7S0Q977"/>
<accession>A0A7S0Q977</accession>
<protein>
    <submittedName>
        <fullName evidence="3">Uncharacterized protein</fullName>
    </submittedName>
</protein>
<evidence type="ECO:0000256" key="2">
    <source>
        <dbReference type="SAM" id="SignalP"/>
    </source>
</evidence>
<feature type="signal peptide" evidence="2">
    <location>
        <begin position="1"/>
        <end position="19"/>
    </location>
</feature>
<gene>
    <name evidence="3" type="ORF">CPEL01642_LOCUS20533</name>
</gene>
<reference evidence="3" key="1">
    <citation type="submission" date="2021-01" db="EMBL/GenBank/DDBJ databases">
        <authorList>
            <person name="Corre E."/>
            <person name="Pelletier E."/>
            <person name="Niang G."/>
            <person name="Scheremetjew M."/>
            <person name="Finn R."/>
            <person name="Kale V."/>
            <person name="Holt S."/>
            <person name="Cochrane G."/>
            <person name="Meng A."/>
            <person name="Brown T."/>
            <person name="Cohen L."/>
        </authorList>
    </citation>
    <scope>NUCLEOTIDE SEQUENCE</scope>
    <source>
        <strain evidence="3">PLY182g</strain>
    </source>
</reference>
<sequence>MRLTLLCVVVLAVVAVASASGALRSNTEFEAPVFIEQDPAAADPAAADPATNPAAASNAGPGAPKEGAAGAKDTKLDTDGPAAGAEKGRLVPPDGKGAQVPVAWPYNSYEPAYRSTFFLHPWQHPAFGPRPNHMPYGAPSNQYTFSYGPYPFSPYGAAMPHPYGAAPSAFPYLSSYPQAAAYHPASYMGYHPFYYHPGAGAPLV</sequence>
<evidence type="ECO:0000256" key="1">
    <source>
        <dbReference type="SAM" id="MobiDB-lite"/>
    </source>
</evidence>
<feature type="chain" id="PRO_5030539606" evidence="2">
    <location>
        <begin position="20"/>
        <end position="204"/>
    </location>
</feature>
<proteinExistence type="predicted"/>
<keyword evidence="2" id="KW-0732">Signal</keyword>
<organism evidence="3">
    <name type="scientific">Coccolithus braarudii</name>
    <dbReference type="NCBI Taxonomy" id="221442"/>
    <lineage>
        <taxon>Eukaryota</taxon>
        <taxon>Haptista</taxon>
        <taxon>Haptophyta</taxon>
        <taxon>Prymnesiophyceae</taxon>
        <taxon>Coccolithales</taxon>
        <taxon>Coccolithaceae</taxon>
        <taxon>Coccolithus</taxon>
    </lineage>
</organism>
<dbReference type="EMBL" id="HBEY01042954">
    <property type="protein sequence ID" value="CAD8617152.1"/>
    <property type="molecule type" value="Transcribed_RNA"/>
</dbReference>
<feature type="region of interest" description="Disordered" evidence="1">
    <location>
        <begin position="41"/>
        <end position="96"/>
    </location>
</feature>
<evidence type="ECO:0000313" key="3">
    <source>
        <dbReference type="EMBL" id="CAD8617152.1"/>
    </source>
</evidence>
<feature type="compositionally biased region" description="Low complexity" evidence="1">
    <location>
        <begin position="41"/>
        <end position="71"/>
    </location>
</feature>
<name>A0A7S0Q977_9EUKA</name>